<dbReference type="Pfam" id="PF00664">
    <property type="entry name" value="ABC_membrane"/>
    <property type="match status" value="1"/>
</dbReference>
<evidence type="ECO:0000256" key="7">
    <source>
        <dbReference type="SAM" id="Phobius"/>
    </source>
</evidence>
<evidence type="ECO:0000256" key="2">
    <source>
        <dbReference type="ARBA" id="ARBA00022692"/>
    </source>
</evidence>
<dbReference type="PANTHER" id="PTHR43394:SF1">
    <property type="entry name" value="ATP-BINDING CASSETTE SUB-FAMILY B MEMBER 10, MITOCHONDRIAL"/>
    <property type="match status" value="1"/>
</dbReference>
<dbReference type="InterPro" id="IPR036640">
    <property type="entry name" value="ABC1_TM_sf"/>
</dbReference>
<dbReference type="SUPFAM" id="SSF52540">
    <property type="entry name" value="P-loop containing nucleoside triphosphate hydrolases"/>
    <property type="match status" value="1"/>
</dbReference>
<accession>A0ABN1GSP8</accession>
<name>A0ABN1GSP8_9ACTN</name>
<dbReference type="Gene3D" id="3.40.50.300">
    <property type="entry name" value="P-loop containing nucleotide triphosphate hydrolases"/>
    <property type="match status" value="1"/>
</dbReference>
<comment type="caution">
    <text evidence="10">The sequence shown here is derived from an EMBL/GenBank/DDBJ whole genome shotgun (WGS) entry which is preliminary data.</text>
</comment>
<feature type="transmembrane region" description="Helical" evidence="7">
    <location>
        <begin position="72"/>
        <end position="94"/>
    </location>
</feature>
<protein>
    <submittedName>
        <fullName evidence="10">ABC transporter ATP-binding protein</fullName>
    </submittedName>
</protein>
<evidence type="ECO:0000256" key="5">
    <source>
        <dbReference type="ARBA" id="ARBA00022989"/>
    </source>
</evidence>
<organism evidence="10 11">
    <name type="scientific">Sporichthya brevicatena</name>
    <dbReference type="NCBI Taxonomy" id="171442"/>
    <lineage>
        <taxon>Bacteria</taxon>
        <taxon>Bacillati</taxon>
        <taxon>Actinomycetota</taxon>
        <taxon>Actinomycetes</taxon>
        <taxon>Sporichthyales</taxon>
        <taxon>Sporichthyaceae</taxon>
        <taxon>Sporichthya</taxon>
    </lineage>
</organism>
<dbReference type="InterPro" id="IPR011527">
    <property type="entry name" value="ABC1_TM_dom"/>
</dbReference>
<evidence type="ECO:0000313" key="11">
    <source>
        <dbReference type="Proteomes" id="UP001500957"/>
    </source>
</evidence>
<evidence type="ECO:0000256" key="4">
    <source>
        <dbReference type="ARBA" id="ARBA00022840"/>
    </source>
</evidence>
<dbReference type="GO" id="GO:0005524">
    <property type="term" value="F:ATP binding"/>
    <property type="evidence" value="ECO:0007669"/>
    <property type="project" value="UniProtKB-KW"/>
</dbReference>
<keyword evidence="4 10" id="KW-0067">ATP-binding</keyword>
<dbReference type="InterPro" id="IPR003593">
    <property type="entry name" value="AAA+_ATPase"/>
</dbReference>
<dbReference type="CDD" id="cd07346">
    <property type="entry name" value="ABC_6TM_exporters"/>
    <property type="match status" value="1"/>
</dbReference>
<dbReference type="PROSITE" id="PS50893">
    <property type="entry name" value="ABC_TRANSPORTER_2"/>
    <property type="match status" value="1"/>
</dbReference>
<feature type="transmembrane region" description="Helical" evidence="7">
    <location>
        <begin position="30"/>
        <end position="52"/>
    </location>
</feature>
<keyword evidence="2 7" id="KW-0812">Transmembrane</keyword>
<sequence>MTATDRRLPVAPGRRTWAALRTLARPHRTLATAALLTAVAATAVFLLTAPVLGNIVDRVIDDRPASALTGPITLLVAIAVVYAVLAMVSIVLIARLGEQILAGLREQFVERALALPLEQVEAAGSGDLTSRVTNDVSVISQGIRQALPEFTRAALTIALTVVGLAVLDWRFALAALCAAPIQVITVRWYLRHAPPLYAEQRAAVGDLQQELLDSISGAPTVRAFGLRHSHLAKVTTRSQHSVDLTLAAVRLQTRFFARLNLAELVGLSAVLATGYVLVENGDVTVGAASAAALYFANLFNPINVALASLDEAQSAAASLARLVGVLDLPPEPEPANPAAPPSDPARVDVQGVGHAYVAGHDVLDGIELTVAAGERVAVVGTSGAGKTTLAKLVAGVHTPARGRIRLDGVDAADLGPAGVRRTVALVTQEVHVFAGPLADDLRLVRPDASDEALRGALTAVGAAAWVDLLPEGLATEVGEGGHQLTVAQAQQLALARLLLVDPPVAILDEATAEAGSAGARALEAAATEAITGRTALVVAHRLTQAATADRVVVLDAGRVVEVGTHDDLVAAGGTYARLWSAWSAERPDSP</sequence>
<evidence type="ECO:0000259" key="8">
    <source>
        <dbReference type="PROSITE" id="PS50893"/>
    </source>
</evidence>
<dbReference type="PANTHER" id="PTHR43394">
    <property type="entry name" value="ATP-DEPENDENT PERMEASE MDL1, MITOCHONDRIAL"/>
    <property type="match status" value="1"/>
</dbReference>
<dbReference type="Pfam" id="PF00005">
    <property type="entry name" value="ABC_tran"/>
    <property type="match status" value="1"/>
</dbReference>
<dbReference type="SMART" id="SM00382">
    <property type="entry name" value="AAA"/>
    <property type="match status" value="1"/>
</dbReference>
<evidence type="ECO:0000256" key="3">
    <source>
        <dbReference type="ARBA" id="ARBA00022741"/>
    </source>
</evidence>
<gene>
    <name evidence="10" type="ORF">GCM10009547_20880</name>
</gene>
<feature type="domain" description="ABC transmembrane type-1" evidence="9">
    <location>
        <begin position="33"/>
        <end position="314"/>
    </location>
</feature>
<keyword evidence="5 7" id="KW-1133">Transmembrane helix</keyword>
<dbReference type="InterPro" id="IPR027417">
    <property type="entry name" value="P-loop_NTPase"/>
</dbReference>
<dbReference type="EMBL" id="BAAAHE010000015">
    <property type="protein sequence ID" value="GAA0618386.1"/>
    <property type="molecule type" value="Genomic_DNA"/>
</dbReference>
<dbReference type="SUPFAM" id="SSF90123">
    <property type="entry name" value="ABC transporter transmembrane region"/>
    <property type="match status" value="1"/>
</dbReference>
<dbReference type="PROSITE" id="PS50929">
    <property type="entry name" value="ABC_TM1F"/>
    <property type="match status" value="1"/>
</dbReference>
<dbReference type="InterPro" id="IPR039421">
    <property type="entry name" value="Type_1_exporter"/>
</dbReference>
<dbReference type="InterPro" id="IPR003439">
    <property type="entry name" value="ABC_transporter-like_ATP-bd"/>
</dbReference>
<feature type="domain" description="ABC transporter" evidence="8">
    <location>
        <begin position="347"/>
        <end position="581"/>
    </location>
</feature>
<evidence type="ECO:0000259" key="9">
    <source>
        <dbReference type="PROSITE" id="PS50929"/>
    </source>
</evidence>
<evidence type="ECO:0000256" key="1">
    <source>
        <dbReference type="ARBA" id="ARBA00004651"/>
    </source>
</evidence>
<reference evidence="10 11" key="1">
    <citation type="journal article" date="2019" name="Int. J. Syst. Evol. Microbiol.">
        <title>The Global Catalogue of Microorganisms (GCM) 10K type strain sequencing project: providing services to taxonomists for standard genome sequencing and annotation.</title>
        <authorList>
            <consortium name="The Broad Institute Genomics Platform"/>
            <consortium name="The Broad Institute Genome Sequencing Center for Infectious Disease"/>
            <person name="Wu L."/>
            <person name="Ma J."/>
        </authorList>
    </citation>
    <scope>NUCLEOTIDE SEQUENCE [LARGE SCALE GENOMIC DNA]</scope>
    <source>
        <strain evidence="10 11">JCM 10671</strain>
    </source>
</reference>
<dbReference type="Proteomes" id="UP001500957">
    <property type="component" value="Unassembled WGS sequence"/>
</dbReference>
<evidence type="ECO:0000313" key="10">
    <source>
        <dbReference type="EMBL" id="GAA0618386.1"/>
    </source>
</evidence>
<keyword evidence="6 7" id="KW-0472">Membrane</keyword>
<dbReference type="RefSeq" id="WP_344604371.1">
    <property type="nucleotide sequence ID" value="NZ_BAAAHE010000015.1"/>
</dbReference>
<keyword evidence="11" id="KW-1185">Reference proteome</keyword>
<proteinExistence type="predicted"/>
<feature type="transmembrane region" description="Helical" evidence="7">
    <location>
        <begin position="150"/>
        <end position="167"/>
    </location>
</feature>
<comment type="subcellular location">
    <subcellularLocation>
        <location evidence="1">Cell membrane</location>
        <topology evidence="1">Multi-pass membrane protein</topology>
    </subcellularLocation>
</comment>
<keyword evidence="3" id="KW-0547">Nucleotide-binding</keyword>
<evidence type="ECO:0000256" key="6">
    <source>
        <dbReference type="ARBA" id="ARBA00023136"/>
    </source>
</evidence>
<dbReference type="Gene3D" id="1.20.1560.10">
    <property type="entry name" value="ABC transporter type 1, transmembrane domain"/>
    <property type="match status" value="1"/>
</dbReference>